<proteinExistence type="predicted"/>
<gene>
    <name evidence="2" type="ORF">HLY00_5613</name>
</gene>
<evidence type="ECO:0000313" key="2">
    <source>
        <dbReference type="EMBL" id="NVN49494.1"/>
    </source>
</evidence>
<dbReference type="EMBL" id="JABFYL010000017">
    <property type="protein sequence ID" value="NVN49494.1"/>
    <property type="molecule type" value="Genomic_DNA"/>
</dbReference>
<dbReference type="AlphaFoldDB" id="A0A850PMH5"/>
<keyword evidence="3" id="KW-1185">Reference proteome</keyword>
<dbReference type="RefSeq" id="WP_178357874.1">
    <property type="nucleotide sequence ID" value="NZ_JABFYL010000017.1"/>
</dbReference>
<sequence>MKAKPCTGAGKNWSVNKDGKPICPGCYRGLSAVAGYGKTVRNTRIVPPHVRPGPPDSPKPRRERRTD</sequence>
<name>A0A850PMH5_9MYCO</name>
<accession>A0A850PMH5</accession>
<feature type="compositionally biased region" description="Basic and acidic residues" evidence="1">
    <location>
        <begin position="58"/>
        <end position="67"/>
    </location>
</feature>
<evidence type="ECO:0000256" key="1">
    <source>
        <dbReference type="SAM" id="MobiDB-lite"/>
    </source>
</evidence>
<reference evidence="2 3" key="1">
    <citation type="submission" date="2020-05" db="EMBL/GenBank/DDBJ databases">
        <title>Draft genome sequence of Mycobacterium hippocampi DL, isolated from European seabass, Dicentrarchus labrax, reared in fish farms.</title>
        <authorList>
            <person name="Stathopoulou P."/>
            <person name="Asimakis E."/>
            <person name="Tzokas K."/>
            <person name="Batargias C."/>
            <person name="Tsiamis G."/>
        </authorList>
    </citation>
    <scope>NUCLEOTIDE SEQUENCE [LARGE SCALE GENOMIC DNA]</scope>
    <source>
        <strain evidence="2 3">DL</strain>
    </source>
</reference>
<comment type="caution">
    <text evidence="2">The sequence shown here is derived from an EMBL/GenBank/DDBJ whole genome shotgun (WGS) entry which is preliminary data.</text>
</comment>
<organism evidence="2 3">
    <name type="scientific">Mycolicibacterium hippocampi</name>
    <dbReference type="NCBI Taxonomy" id="659824"/>
    <lineage>
        <taxon>Bacteria</taxon>
        <taxon>Bacillati</taxon>
        <taxon>Actinomycetota</taxon>
        <taxon>Actinomycetes</taxon>
        <taxon>Mycobacteriales</taxon>
        <taxon>Mycobacteriaceae</taxon>
        <taxon>Mycolicibacterium</taxon>
    </lineage>
</organism>
<feature type="region of interest" description="Disordered" evidence="1">
    <location>
        <begin position="44"/>
        <end position="67"/>
    </location>
</feature>
<dbReference type="Proteomes" id="UP000570517">
    <property type="component" value="Unassembled WGS sequence"/>
</dbReference>
<evidence type="ECO:0000313" key="3">
    <source>
        <dbReference type="Proteomes" id="UP000570517"/>
    </source>
</evidence>
<protein>
    <submittedName>
        <fullName evidence="2">Uncharacterized protein</fullName>
    </submittedName>
</protein>